<keyword evidence="2" id="KW-1185">Reference proteome</keyword>
<evidence type="ECO:0000313" key="1">
    <source>
        <dbReference type="EMBL" id="GJD94434.1"/>
    </source>
</evidence>
<protein>
    <submittedName>
        <fullName evidence="1">Uncharacterized protein</fullName>
    </submittedName>
</protein>
<name>A0ABQ4RUQ3_9HYPH</name>
<sequence>MAHDLTLARSYAYHLARTLMVCITLFQTDDGYGVMPSDEFDGDAATVVLEFDPYAI</sequence>
<organism evidence="1 2">
    <name type="scientific">Methylobacterium iners</name>
    <dbReference type="NCBI Taxonomy" id="418707"/>
    <lineage>
        <taxon>Bacteria</taxon>
        <taxon>Pseudomonadati</taxon>
        <taxon>Pseudomonadota</taxon>
        <taxon>Alphaproteobacteria</taxon>
        <taxon>Hyphomicrobiales</taxon>
        <taxon>Methylobacteriaceae</taxon>
        <taxon>Methylobacterium</taxon>
    </lineage>
</organism>
<evidence type="ECO:0000313" key="2">
    <source>
        <dbReference type="Proteomes" id="UP001055125"/>
    </source>
</evidence>
<dbReference type="RefSeq" id="WP_238243612.1">
    <property type="nucleotide sequence ID" value="NZ_BPQP01000023.1"/>
</dbReference>
<accession>A0ABQ4RUQ3</accession>
<dbReference type="Proteomes" id="UP001055125">
    <property type="component" value="Unassembled WGS sequence"/>
</dbReference>
<reference evidence="1" key="1">
    <citation type="journal article" date="2021" name="Front. Microbiol.">
        <title>Comprehensive Comparative Genomics and Phenotyping of Methylobacterium Species.</title>
        <authorList>
            <person name="Alessa O."/>
            <person name="Ogura Y."/>
            <person name="Fujitani Y."/>
            <person name="Takami H."/>
            <person name="Hayashi T."/>
            <person name="Sahin N."/>
            <person name="Tani A."/>
        </authorList>
    </citation>
    <scope>NUCLEOTIDE SEQUENCE</scope>
    <source>
        <strain evidence="1">DSM 19015</strain>
    </source>
</reference>
<gene>
    <name evidence="1" type="ORF">OCOJLMKI_1636</name>
</gene>
<comment type="caution">
    <text evidence="1">The sequence shown here is derived from an EMBL/GenBank/DDBJ whole genome shotgun (WGS) entry which is preliminary data.</text>
</comment>
<dbReference type="EMBL" id="BPQP01000023">
    <property type="protein sequence ID" value="GJD94434.1"/>
    <property type="molecule type" value="Genomic_DNA"/>
</dbReference>
<proteinExistence type="predicted"/>
<reference evidence="1" key="2">
    <citation type="submission" date="2021-08" db="EMBL/GenBank/DDBJ databases">
        <authorList>
            <person name="Tani A."/>
            <person name="Ola A."/>
            <person name="Ogura Y."/>
            <person name="Katsura K."/>
            <person name="Hayashi T."/>
        </authorList>
    </citation>
    <scope>NUCLEOTIDE SEQUENCE</scope>
    <source>
        <strain evidence="1">DSM 19015</strain>
    </source>
</reference>